<sequence>MTPIKENQFIFSDDGNTKIFLREKYFEFVCLLITDFFKKEIIKNDFYTYFVNLLNDLEDDYGVFFIEHQLPIHWALCIIQNKHTVDTHSSNDESRLIEIWSEFKKQNGLKSFIIG</sequence>
<dbReference type="EMBL" id="JWTA01000014">
    <property type="protein sequence ID" value="KIC61987.1"/>
    <property type="molecule type" value="Genomic_DNA"/>
</dbReference>
<protein>
    <submittedName>
        <fullName evidence="1">Uncharacterized protein</fullName>
    </submittedName>
</protein>
<dbReference type="AlphaFoldDB" id="A0A0B4D055"/>
<gene>
    <name evidence="1" type="ORF">RM51_13915</name>
</gene>
<comment type="caution">
    <text evidence="1">The sequence shown here is derived from an EMBL/GenBank/DDBJ whole genome shotgun (WGS) entry which is preliminary data.</text>
</comment>
<evidence type="ECO:0000313" key="1">
    <source>
        <dbReference type="EMBL" id="KIC61987.1"/>
    </source>
</evidence>
<accession>A0A0B4D055</accession>
<name>A0A0B4D055_9FLAO</name>
<organism evidence="1 2">
    <name type="scientific">Chryseobacterium taiwanense</name>
    <dbReference type="NCBI Taxonomy" id="363331"/>
    <lineage>
        <taxon>Bacteria</taxon>
        <taxon>Pseudomonadati</taxon>
        <taxon>Bacteroidota</taxon>
        <taxon>Flavobacteriia</taxon>
        <taxon>Flavobacteriales</taxon>
        <taxon>Weeksellaceae</taxon>
        <taxon>Chryseobacterium group</taxon>
        <taxon>Chryseobacterium</taxon>
    </lineage>
</organism>
<proteinExistence type="predicted"/>
<reference evidence="1 2" key="1">
    <citation type="submission" date="2014-12" db="EMBL/GenBank/DDBJ databases">
        <title>Genome sequencing of Chryseobacterium taiwanense TPW19.</title>
        <authorList>
            <person name="Tan P.W."/>
            <person name="Chan K.-G."/>
        </authorList>
    </citation>
    <scope>NUCLEOTIDE SEQUENCE [LARGE SCALE GENOMIC DNA]</scope>
    <source>
        <strain evidence="1 2">TPW19</strain>
    </source>
</reference>
<evidence type="ECO:0000313" key="2">
    <source>
        <dbReference type="Proteomes" id="UP000031167"/>
    </source>
</evidence>
<dbReference type="OrthoDB" id="1250843at2"/>
<dbReference type="Proteomes" id="UP000031167">
    <property type="component" value="Unassembled WGS sequence"/>
</dbReference>
<keyword evidence="2" id="KW-1185">Reference proteome</keyword>
<dbReference type="STRING" id="363331.RM51_13915"/>
<dbReference type="RefSeq" id="WP_039370783.1">
    <property type="nucleotide sequence ID" value="NZ_JWTA01000014.1"/>
</dbReference>